<dbReference type="EMBL" id="QOIP01000009">
    <property type="protein sequence ID" value="RLU19109.1"/>
    <property type="molecule type" value="Genomic_DNA"/>
</dbReference>
<feature type="region of interest" description="Disordered" evidence="1">
    <location>
        <begin position="267"/>
        <end position="315"/>
    </location>
</feature>
<reference evidence="2" key="2">
    <citation type="submission" date="2018-07" db="EMBL/GenBank/DDBJ databases">
        <authorList>
            <person name="Mckenzie S.K."/>
            <person name="Kronauer D.J.C."/>
        </authorList>
    </citation>
    <scope>NUCLEOTIDE SEQUENCE</scope>
    <source>
        <strain evidence="2">Clonal line C1</strain>
    </source>
</reference>
<evidence type="ECO:0000313" key="2">
    <source>
        <dbReference type="EMBL" id="RLU19109.1"/>
    </source>
</evidence>
<organism evidence="2">
    <name type="scientific">Ooceraea biroi</name>
    <name type="common">Clonal raider ant</name>
    <name type="synonym">Cerapachys biroi</name>
    <dbReference type="NCBI Taxonomy" id="2015173"/>
    <lineage>
        <taxon>Eukaryota</taxon>
        <taxon>Metazoa</taxon>
        <taxon>Ecdysozoa</taxon>
        <taxon>Arthropoda</taxon>
        <taxon>Hexapoda</taxon>
        <taxon>Insecta</taxon>
        <taxon>Pterygota</taxon>
        <taxon>Neoptera</taxon>
        <taxon>Endopterygota</taxon>
        <taxon>Hymenoptera</taxon>
        <taxon>Apocrita</taxon>
        <taxon>Aculeata</taxon>
        <taxon>Formicoidea</taxon>
        <taxon>Formicidae</taxon>
        <taxon>Dorylinae</taxon>
        <taxon>Ooceraea</taxon>
    </lineage>
</organism>
<proteinExistence type="predicted"/>
<evidence type="ECO:0008006" key="3">
    <source>
        <dbReference type="Google" id="ProtNLM"/>
    </source>
</evidence>
<feature type="compositionally biased region" description="Low complexity" evidence="1">
    <location>
        <begin position="291"/>
        <end position="315"/>
    </location>
</feature>
<name>A0A3L8DGR2_OOCBI</name>
<dbReference type="OrthoDB" id="372624at2759"/>
<accession>A0A3L8DGR2</accession>
<comment type="caution">
    <text evidence="2">The sequence shown here is derived from an EMBL/GenBank/DDBJ whole genome shotgun (WGS) entry which is preliminary data.</text>
</comment>
<evidence type="ECO:0000256" key="1">
    <source>
        <dbReference type="SAM" id="MobiDB-lite"/>
    </source>
</evidence>
<sequence length="349" mass="35456">MQDTRTTSTNVVSVANLQAVQRIATASLVSAGQASVSATGGQKSGLVGVTVATAASGVKQTVTRTVSDTEMAALIKRQALQQQAKAAAAAAAVAQVQVPAQTGLTPAQIFAQAGLQVQQAGTSASGTPVATLVKTANVAGVRTATPQQIRQLALHPQIIAQRKLPAQKVAQLAQVAGKAGVQTQLIVQQKSLPATMTVQQIQQVMKHVQPSAMQQFTHVSTGQTVSQSGQVVLAKSPLQTRVIPVASGALKQTIQVVTASNAQLRQATPIQGKPVASAVRRSPGPSPGPSPGSTTSSSTASAGASPSVGVTAASASNLASQPGINQVRLQTIAQQVQQQQQAQQDTQPK</sequence>
<gene>
    <name evidence="2" type="ORF">DMN91_009467</name>
</gene>
<dbReference type="AlphaFoldDB" id="A0A3L8DGR2"/>
<dbReference type="Proteomes" id="UP000279307">
    <property type="component" value="Chromosome 9"/>
</dbReference>
<protein>
    <recommendedName>
        <fullName evidence="3">Helicase domino</fullName>
    </recommendedName>
</protein>
<reference evidence="2" key="1">
    <citation type="journal article" date="2018" name="Genome Res.">
        <title>The genomic architecture and molecular evolution of ant odorant receptors.</title>
        <authorList>
            <person name="McKenzie S.K."/>
            <person name="Kronauer D.J.C."/>
        </authorList>
    </citation>
    <scope>NUCLEOTIDE SEQUENCE [LARGE SCALE GENOMIC DNA]</scope>
    <source>
        <strain evidence="2">Clonal line C1</strain>
    </source>
</reference>